<dbReference type="KEGG" id="htq:FRZ44_27380"/>
<dbReference type="AlphaFoldDB" id="A0A5J6MIZ5"/>
<dbReference type="RefSeq" id="WP_151177704.1">
    <property type="nucleotide sequence ID" value="NZ_CP042906.1"/>
</dbReference>
<dbReference type="InterPro" id="IPR044862">
    <property type="entry name" value="Pro_4_hyd_alph_FE2OG_OXY"/>
</dbReference>
<sequence>MVTTPTPNPNLHVTATVRGYFTPRECERIVALGKSQLAHDATIMTPEAAGPTIDRSKRSNSVTWFKQGDAATQALQAKLGRLVQDVNKDVYHFDLAGFGEALQFTRYESIGDTYTWHQDLGIGNTSTRKLSVIVQLSDPATYRGCDLQIYKEGEPAAVERNQGTVLIFPAWTLHRVTPLEEGVRYSLVAWISGEPFR</sequence>
<evidence type="ECO:0000256" key="1">
    <source>
        <dbReference type="ARBA" id="ARBA00001961"/>
    </source>
</evidence>
<evidence type="ECO:0000256" key="6">
    <source>
        <dbReference type="ARBA" id="ARBA00023004"/>
    </source>
</evidence>
<dbReference type="Gene3D" id="2.60.120.620">
    <property type="entry name" value="q2cbj1_9rhob like domain"/>
    <property type="match status" value="1"/>
</dbReference>
<reference evidence="8 9" key="1">
    <citation type="submission" date="2019-08" db="EMBL/GenBank/DDBJ databases">
        <title>Hyperibacter terrae gen. nov., sp. nov. and Hyperibacter viscosus sp. nov., two new members in the family Rhodospirillaceae isolated from the rhizosphere of Hypericum perforatum.</title>
        <authorList>
            <person name="Noviana Z."/>
        </authorList>
    </citation>
    <scope>NUCLEOTIDE SEQUENCE [LARGE SCALE GENOMIC DNA]</scope>
    <source>
        <strain evidence="8 9">R5913</strain>
    </source>
</reference>
<keyword evidence="4" id="KW-0223">Dioxygenase</keyword>
<organism evidence="8 9">
    <name type="scientific">Hypericibacter terrae</name>
    <dbReference type="NCBI Taxonomy" id="2602015"/>
    <lineage>
        <taxon>Bacteria</taxon>
        <taxon>Pseudomonadati</taxon>
        <taxon>Pseudomonadota</taxon>
        <taxon>Alphaproteobacteria</taxon>
        <taxon>Rhodospirillales</taxon>
        <taxon>Dongiaceae</taxon>
        <taxon>Hypericibacter</taxon>
    </lineage>
</organism>
<evidence type="ECO:0000313" key="9">
    <source>
        <dbReference type="Proteomes" id="UP000326202"/>
    </source>
</evidence>
<keyword evidence="9" id="KW-1185">Reference proteome</keyword>
<comment type="cofactor">
    <cofactor evidence="1">
        <name>L-ascorbate</name>
        <dbReference type="ChEBI" id="CHEBI:38290"/>
    </cofactor>
</comment>
<dbReference type="Pfam" id="PF13640">
    <property type="entry name" value="2OG-FeII_Oxy_3"/>
    <property type="match status" value="1"/>
</dbReference>
<dbReference type="InterPro" id="IPR006620">
    <property type="entry name" value="Pro_4_hyd_alph"/>
</dbReference>
<dbReference type="GO" id="GO:0005506">
    <property type="term" value="F:iron ion binding"/>
    <property type="evidence" value="ECO:0007669"/>
    <property type="project" value="InterPro"/>
</dbReference>
<keyword evidence="6" id="KW-0408">Iron</keyword>
<dbReference type="OrthoDB" id="9812472at2"/>
<gene>
    <name evidence="8" type="ORF">FRZ44_27380</name>
</gene>
<keyword evidence="5" id="KW-0560">Oxidoreductase</keyword>
<dbReference type="PROSITE" id="PS51471">
    <property type="entry name" value="FE2OG_OXY"/>
    <property type="match status" value="1"/>
</dbReference>
<dbReference type="SMART" id="SM00702">
    <property type="entry name" value="P4Hc"/>
    <property type="match status" value="1"/>
</dbReference>
<dbReference type="SUPFAM" id="SSF51197">
    <property type="entry name" value="Clavaminate synthase-like"/>
    <property type="match status" value="1"/>
</dbReference>
<accession>A0A5J6MIZ5</accession>
<evidence type="ECO:0000256" key="2">
    <source>
        <dbReference type="ARBA" id="ARBA00022723"/>
    </source>
</evidence>
<evidence type="ECO:0000256" key="4">
    <source>
        <dbReference type="ARBA" id="ARBA00022964"/>
    </source>
</evidence>
<name>A0A5J6MIZ5_9PROT</name>
<dbReference type="GO" id="GO:0016705">
    <property type="term" value="F:oxidoreductase activity, acting on paired donors, with incorporation or reduction of molecular oxygen"/>
    <property type="evidence" value="ECO:0007669"/>
    <property type="project" value="InterPro"/>
</dbReference>
<dbReference type="GO" id="GO:0051213">
    <property type="term" value="F:dioxygenase activity"/>
    <property type="evidence" value="ECO:0007669"/>
    <property type="project" value="UniProtKB-KW"/>
</dbReference>
<proteinExistence type="predicted"/>
<keyword evidence="3" id="KW-0847">Vitamin C</keyword>
<evidence type="ECO:0000256" key="3">
    <source>
        <dbReference type="ARBA" id="ARBA00022896"/>
    </source>
</evidence>
<keyword evidence="2" id="KW-0479">Metal-binding</keyword>
<evidence type="ECO:0000259" key="7">
    <source>
        <dbReference type="PROSITE" id="PS51471"/>
    </source>
</evidence>
<dbReference type="EMBL" id="CP042906">
    <property type="protein sequence ID" value="QEX17438.1"/>
    <property type="molecule type" value="Genomic_DNA"/>
</dbReference>
<evidence type="ECO:0000313" key="8">
    <source>
        <dbReference type="EMBL" id="QEX17438.1"/>
    </source>
</evidence>
<dbReference type="InterPro" id="IPR005123">
    <property type="entry name" value="Oxoglu/Fe-dep_dioxygenase_dom"/>
</dbReference>
<protein>
    <recommendedName>
        <fullName evidence="7">Fe2OG dioxygenase domain-containing protein</fullName>
    </recommendedName>
</protein>
<feature type="domain" description="Fe2OG dioxygenase" evidence="7">
    <location>
        <begin position="97"/>
        <end position="193"/>
    </location>
</feature>
<dbReference type="GO" id="GO:0031418">
    <property type="term" value="F:L-ascorbic acid binding"/>
    <property type="evidence" value="ECO:0007669"/>
    <property type="project" value="UniProtKB-KW"/>
</dbReference>
<evidence type="ECO:0000256" key="5">
    <source>
        <dbReference type="ARBA" id="ARBA00023002"/>
    </source>
</evidence>
<dbReference type="Proteomes" id="UP000326202">
    <property type="component" value="Chromosome"/>
</dbReference>